<dbReference type="SMART" id="SM01091">
    <property type="entry name" value="CorC_HlyC"/>
    <property type="match status" value="1"/>
</dbReference>
<feature type="transmembrane region" description="Helical" evidence="9">
    <location>
        <begin position="116"/>
        <end position="134"/>
    </location>
</feature>
<keyword evidence="6 8" id="KW-0472">Membrane</keyword>
<evidence type="ECO:0000256" key="7">
    <source>
        <dbReference type="PROSITE-ProRule" id="PRU00703"/>
    </source>
</evidence>
<feature type="domain" description="CBS" evidence="10">
    <location>
        <begin position="235"/>
        <end position="294"/>
    </location>
</feature>
<evidence type="ECO:0000313" key="12">
    <source>
        <dbReference type="EMBL" id="QDG49844.1"/>
    </source>
</evidence>
<keyword evidence="3" id="KW-0677">Repeat</keyword>
<evidence type="ECO:0000256" key="4">
    <source>
        <dbReference type="ARBA" id="ARBA00022989"/>
    </source>
</evidence>
<evidence type="ECO:0000256" key="6">
    <source>
        <dbReference type="ARBA" id="ARBA00023136"/>
    </source>
</evidence>
<evidence type="ECO:0000256" key="8">
    <source>
        <dbReference type="PROSITE-ProRule" id="PRU01193"/>
    </source>
</evidence>
<dbReference type="GO" id="GO:0005886">
    <property type="term" value="C:plasma membrane"/>
    <property type="evidence" value="ECO:0007669"/>
    <property type="project" value="TreeGrafter"/>
</dbReference>
<proteinExistence type="predicted"/>
<dbReference type="GO" id="GO:0050660">
    <property type="term" value="F:flavin adenine dinucleotide binding"/>
    <property type="evidence" value="ECO:0007669"/>
    <property type="project" value="InterPro"/>
</dbReference>
<dbReference type="InterPro" id="IPR036318">
    <property type="entry name" value="FAD-bd_PCMH-like_sf"/>
</dbReference>
<evidence type="ECO:0000256" key="3">
    <source>
        <dbReference type="ARBA" id="ARBA00022737"/>
    </source>
</evidence>
<organism evidence="12 13">
    <name type="scientific">Persicimonas caeni</name>
    <dbReference type="NCBI Taxonomy" id="2292766"/>
    <lineage>
        <taxon>Bacteria</taxon>
        <taxon>Deltaproteobacteria</taxon>
        <taxon>Bradymonadales</taxon>
        <taxon>Bradymonadaceae</taxon>
        <taxon>Persicimonas</taxon>
    </lineage>
</organism>
<keyword evidence="5 7" id="KW-0129">CBS domain</keyword>
<evidence type="ECO:0000256" key="2">
    <source>
        <dbReference type="ARBA" id="ARBA00022692"/>
    </source>
</evidence>
<dbReference type="Gene3D" id="3.10.580.10">
    <property type="entry name" value="CBS-domain"/>
    <property type="match status" value="1"/>
</dbReference>
<dbReference type="SMART" id="SM00116">
    <property type="entry name" value="CBS"/>
    <property type="match status" value="2"/>
</dbReference>
<dbReference type="SUPFAM" id="SSF56176">
    <property type="entry name" value="FAD-binding/transporter-associated domain-like"/>
    <property type="match status" value="1"/>
</dbReference>
<evidence type="ECO:0000256" key="5">
    <source>
        <dbReference type="ARBA" id="ARBA00023122"/>
    </source>
</evidence>
<accession>A0A4Y6PNI9</accession>
<dbReference type="InterPro" id="IPR005170">
    <property type="entry name" value="Transptr-assoc_dom"/>
</dbReference>
<feature type="transmembrane region" description="Helical" evidence="9">
    <location>
        <begin position="84"/>
        <end position="104"/>
    </location>
</feature>
<reference evidence="12 13" key="1">
    <citation type="submission" date="2019-06" db="EMBL/GenBank/DDBJ databases">
        <title>Persicimonas caeni gen. nov., sp. nov., a predatory bacterium isolated from solar saltern.</title>
        <authorList>
            <person name="Wang S."/>
        </authorList>
    </citation>
    <scope>NUCLEOTIDE SEQUENCE [LARGE SCALE GENOMIC DNA]</scope>
    <source>
        <strain evidence="12 13">YN101</strain>
    </source>
</reference>
<evidence type="ECO:0000256" key="1">
    <source>
        <dbReference type="ARBA" id="ARBA00004141"/>
    </source>
</evidence>
<dbReference type="PANTHER" id="PTHR22777">
    <property type="entry name" value="HEMOLYSIN-RELATED"/>
    <property type="match status" value="1"/>
</dbReference>
<dbReference type="Pfam" id="PF01595">
    <property type="entry name" value="CNNM"/>
    <property type="match status" value="1"/>
</dbReference>
<sequence length="457" mass="50674">MVDTRVGFPRGAAQLTPPLYSSGRTILESVLPEVVGLLLCLLGSAWFSATETALTSLSESQARKLAEEKSSLALRIWRRRPFRVLTALLIANTLVNLTAAALATHAALDLLEGADIRWIIAAAVGVSMLLVLTIGEVSPKTLGKRSAHKIARPLMTAFLLPYLLLYPITFVFTKMARGVVSVFGSSSAQAEPFVTAEDIEYMIDLGAREGSFSEDRERLLRSVFEFSDTLVRELMVPRTDIVSISMDMNLQEIIETLVACGHSRLPVYEGNVDEIVGLFYAKDVLAVMASGRTEKFHVRDYLRRPYFVPETKRVAELLSEFQSERMHMAIVVDEFGGTSGLITLEDIIEEIFGDIQDEYDVEPSQMVPLGAHSVRADARVPIDEIEEYFTLELPEHPDYESLGGFLMSQAGGVPEPGHEVLWEGLRFRVLDADPKRVITVLIEQLSDADLEREELVG</sequence>
<dbReference type="InterPro" id="IPR046342">
    <property type="entry name" value="CBS_dom_sf"/>
</dbReference>
<dbReference type="Gene3D" id="3.30.465.10">
    <property type="match status" value="1"/>
</dbReference>
<evidence type="ECO:0000259" key="11">
    <source>
        <dbReference type="PROSITE" id="PS51846"/>
    </source>
</evidence>
<dbReference type="Pfam" id="PF03471">
    <property type="entry name" value="CorC_HlyC"/>
    <property type="match status" value="1"/>
</dbReference>
<protein>
    <submittedName>
        <fullName evidence="12">HlyC/CorC family transporter</fullName>
    </submittedName>
</protein>
<dbReference type="PROSITE" id="PS51846">
    <property type="entry name" value="CNNM"/>
    <property type="match status" value="1"/>
</dbReference>
<evidence type="ECO:0000313" key="13">
    <source>
        <dbReference type="Proteomes" id="UP000315995"/>
    </source>
</evidence>
<dbReference type="PANTHER" id="PTHR22777:SF17">
    <property type="entry name" value="UPF0053 PROTEIN SLL0260"/>
    <property type="match status" value="1"/>
</dbReference>
<dbReference type="InterPro" id="IPR002550">
    <property type="entry name" value="CNNM"/>
</dbReference>
<keyword evidence="13" id="KW-1185">Reference proteome</keyword>
<dbReference type="InterPro" id="IPR000644">
    <property type="entry name" value="CBS_dom"/>
</dbReference>
<dbReference type="InterPro" id="IPR044751">
    <property type="entry name" value="Ion_transp-like_CBS"/>
</dbReference>
<dbReference type="Proteomes" id="UP000315995">
    <property type="component" value="Chromosome"/>
</dbReference>
<dbReference type="OrthoDB" id="9798188at2"/>
<dbReference type="CDD" id="cd04590">
    <property type="entry name" value="CBS_pair_CorC_HlyC_assoc"/>
    <property type="match status" value="1"/>
</dbReference>
<dbReference type="EMBL" id="CP041186">
    <property type="protein sequence ID" value="QDG49844.1"/>
    <property type="molecule type" value="Genomic_DNA"/>
</dbReference>
<dbReference type="PROSITE" id="PS51371">
    <property type="entry name" value="CBS"/>
    <property type="match status" value="2"/>
</dbReference>
<feature type="domain" description="CBS" evidence="10">
    <location>
        <begin position="301"/>
        <end position="358"/>
    </location>
</feature>
<evidence type="ECO:0000259" key="10">
    <source>
        <dbReference type="PROSITE" id="PS51371"/>
    </source>
</evidence>
<accession>A0A5B8XZD6</accession>
<keyword evidence="2 8" id="KW-0812">Transmembrane</keyword>
<dbReference type="AlphaFoldDB" id="A0A4Y6PNI9"/>
<dbReference type="SUPFAM" id="SSF54631">
    <property type="entry name" value="CBS-domain pair"/>
    <property type="match status" value="1"/>
</dbReference>
<feature type="domain" description="CNNM transmembrane" evidence="11">
    <location>
        <begin position="26"/>
        <end position="216"/>
    </location>
</feature>
<name>A0A4Y6PNI9_PERCE</name>
<gene>
    <name evidence="12" type="ORF">FIV42_03540</name>
</gene>
<feature type="transmembrane region" description="Helical" evidence="9">
    <location>
        <begin position="154"/>
        <end position="172"/>
    </location>
</feature>
<comment type="subcellular location">
    <subcellularLocation>
        <location evidence="1">Membrane</location>
        <topology evidence="1">Multi-pass membrane protein</topology>
    </subcellularLocation>
</comment>
<evidence type="ECO:0000256" key="9">
    <source>
        <dbReference type="SAM" id="Phobius"/>
    </source>
</evidence>
<dbReference type="Pfam" id="PF00571">
    <property type="entry name" value="CBS"/>
    <property type="match status" value="2"/>
</dbReference>
<dbReference type="InterPro" id="IPR016169">
    <property type="entry name" value="FAD-bd_PCMH_sub2"/>
</dbReference>
<keyword evidence="4 8" id="KW-1133">Transmembrane helix</keyword>
<dbReference type="FunFam" id="3.10.580.10:FF:000002">
    <property type="entry name" value="Magnesium/cobalt efflux protein CorC"/>
    <property type="match status" value="1"/>
</dbReference>